<dbReference type="AlphaFoldDB" id="A0A1I7WLA8"/>
<reference evidence="3" key="1">
    <citation type="submission" date="2016-11" db="UniProtKB">
        <authorList>
            <consortium name="WormBaseParasite"/>
        </authorList>
    </citation>
    <scope>IDENTIFICATION</scope>
</reference>
<keyword evidence="1" id="KW-0812">Transmembrane</keyword>
<evidence type="ECO:0000313" key="3">
    <source>
        <dbReference type="WBParaSite" id="Hba_05928"/>
    </source>
</evidence>
<sequence>MLPNIIYWCEVFPIYWIFSLVWNVLTALVISRDNCFNVLLPYGHLMCVFQTNKDRRRPGIAQQLSRERRHANGLRAWEMNQYNNVTVPYGPMNQCPDIFASAQVVSSMIDGAPGFPSLLQTPTNLRLFVKGQLPLLITSFRRLRIEKEDFQDGLRG</sequence>
<feature type="transmembrane region" description="Helical" evidence="1">
    <location>
        <begin position="12"/>
        <end position="30"/>
    </location>
</feature>
<keyword evidence="2" id="KW-1185">Reference proteome</keyword>
<name>A0A1I7WLA8_HETBA</name>
<organism evidence="2 3">
    <name type="scientific">Heterorhabditis bacteriophora</name>
    <name type="common">Entomopathogenic nematode worm</name>
    <dbReference type="NCBI Taxonomy" id="37862"/>
    <lineage>
        <taxon>Eukaryota</taxon>
        <taxon>Metazoa</taxon>
        <taxon>Ecdysozoa</taxon>
        <taxon>Nematoda</taxon>
        <taxon>Chromadorea</taxon>
        <taxon>Rhabditida</taxon>
        <taxon>Rhabditina</taxon>
        <taxon>Rhabditomorpha</taxon>
        <taxon>Strongyloidea</taxon>
        <taxon>Heterorhabditidae</taxon>
        <taxon>Heterorhabditis</taxon>
    </lineage>
</organism>
<keyword evidence="1" id="KW-0472">Membrane</keyword>
<keyword evidence="1" id="KW-1133">Transmembrane helix</keyword>
<protein>
    <submittedName>
        <fullName evidence="3">G_PROTEIN_RECEP_F1_2 domain-containing protein</fullName>
    </submittedName>
</protein>
<proteinExistence type="predicted"/>
<dbReference type="Proteomes" id="UP000095283">
    <property type="component" value="Unplaced"/>
</dbReference>
<dbReference type="WBParaSite" id="Hba_05928">
    <property type="protein sequence ID" value="Hba_05928"/>
    <property type="gene ID" value="Hba_05928"/>
</dbReference>
<evidence type="ECO:0000256" key="1">
    <source>
        <dbReference type="SAM" id="Phobius"/>
    </source>
</evidence>
<evidence type="ECO:0000313" key="2">
    <source>
        <dbReference type="Proteomes" id="UP000095283"/>
    </source>
</evidence>
<accession>A0A1I7WLA8</accession>